<proteinExistence type="predicted"/>
<sequence>MGSFELGLTSANPTNTAYPRKTKAKTVPTAAPISLTAIERAVQHATTKTTASADATTSNAAEAQL</sequence>
<protein>
    <submittedName>
        <fullName evidence="2">Uncharacterized protein</fullName>
    </submittedName>
</protein>
<reference evidence="2" key="2">
    <citation type="submission" date="2020-09" db="EMBL/GenBank/DDBJ databases">
        <authorList>
            <person name="Sun Q."/>
            <person name="Zhou Y."/>
        </authorList>
    </citation>
    <scope>NUCLEOTIDE SEQUENCE</scope>
    <source>
        <strain evidence="2">CGMCC 4.7278</strain>
    </source>
</reference>
<gene>
    <name evidence="2" type="ORF">GCM10011591_43790</name>
</gene>
<keyword evidence="3" id="KW-1185">Reference proteome</keyword>
<evidence type="ECO:0000313" key="2">
    <source>
        <dbReference type="EMBL" id="GGK66888.1"/>
    </source>
</evidence>
<dbReference type="Proteomes" id="UP000612956">
    <property type="component" value="Unassembled WGS sequence"/>
</dbReference>
<feature type="region of interest" description="Disordered" evidence="1">
    <location>
        <begin position="44"/>
        <end position="65"/>
    </location>
</feature>
<feature type="region of interest" description="Disordered" evidence="1">
    <location>
        <begin position="1"/>
        <end position="28"/>
    </location>
</feature>
<dbReference type="EMBL" id="BMMW01000005">
    <property type="protein sequence ID" value="GGK66888.1"/>
    <property type="molecule type" value="Genomic_DNA"/>
</dbReference>
<feature type="compositionally biased region" description="Low complexity" evidence="1">
    <location>
        <begin position="45"/>
        <end position="65"/>
    </location>
</feature>
<accession>A0A917QTW1</accession>
<evidence type="ECO:0000313" key="3">
    <source>
        <dbReference type="Proteomes" id="UP000612956"/>
    </source>
</evidence>
<reference evidence="2" key="1">
    <citation type="journal article" date="2014" name="Int. J. Syst. Evol. Microbiol.">
        <title>Complete genome sequence of Corynebacterium casei LMG S-19264T (=DSM 44701T), isolated from a smear-ripened cheese.</title>
        <authorList>
            <consortium name="US DOE Joint Genome Institute (JGI-PGF)"/>
            <person name="Walter F."/>
            <person name="Albersmeier A."/>
            <person name="Kalinowski J."/>
            <person name="Ruckert C."/>
        </authorList>
    </citation>
    <scope>NUCLEOTIDE SEQUENCE</scope>
    <source>
        <strain evidence="2">CGMCC 4.7278</strain>
    </source>
</reference>
<organism evidence="2 3">
    <name type="scientific">Nocardia camponoti</name>
    <dbReference type="NCBI Taxonomy" id="1616106"/>
    <lineage>
        <taxon>Bacteria</taxon>
        <taxon>Bacillati</taxon>
        <taxon>Actinomycetota</taxon>
        <taxon>Actinomycetes</taxon>
        <taxon>Mycobacteriales</taxon>
        <taxon>Nocardiaceae</taxon>
        <taxon>Nocardia</taxon>
    </lineage>
</organism>
<evidence type="ECO:0000256" key="1">
    <source>
        <dbReference type="SAM" id="MobiDB-lite"/>
    </source>
</evidence>
<dbReference type="AlphaFoldDB" id="A0A917QTW1"/>
<comment type="caution">
    <text evidence="2">The sequence shown here is derived from an EMBL/GenBank/DDBJ whole genome shotgun (WGS) entry which is preliminary data.</text>
</comment>
<name>A0A917QTW1_9NOCA</name>